<evidence type="ECO:0000313" key="2">
    <source>
        <dbReference type="Proteomes" id="UP001152803"/>
    </source>
</evidence>
<accession>A0A9Q1I8L4</accession>
<proteinExistence type="predicted"/>
<evidence type="ECO:0000313" key="1">
    <source>
        <dbReference type="EMBL" id="KAJ8287985.1"/>
    </source>
</evidence>
<dbReference type="Proteomes" id="UP001152803">
    <property type="component" value="Unassembled WGS sequence"/>
</dbReference>
<comment type="caution">
    <text evidence="1">The sequence shown here is derived from an EMBL/GenBank/DDBJ whole genome shotgun (WGS) entry which is preliminary data.</text>
</comment>
<name>A0A9Q1I8L4_CONCO</name>
<gene>
    <name evidence="1" type="ORF">COCON_G00006440</name>
</gene>
<protein>
    <submittedName>
        <fullName evidence="1">Uncharacterized protein</fullName>
    </submittedName>
</protein>
<dbReference type="AlphaFoldDB" id="A0A9Q1I8L4"/>
<sequence>MLLGYVLSFFVVVEFSCIYVQYKMYTTIQVAISYKVLHLALKILERSRIFPMVMIIIVNQNSKYALIISKFITSPYLPYLGLNCCGSQCRIHMVSVLVNHTKVLDRCCGLVPDHYLQGRFILQWVRQMNRIHTLHTPIPKENQQH</sequence>
<keyword evidence="2" id="KW-1185">Reference proteome</keyword>
<reference evidence="1" key="1">
    <citation type="journal article" date="2023" name="Science">
        <title>Genome structures resolve the early diversification of teleost fishes.</title>
        <authorList>
            <person name="Parey E."/>
            <person name="Louis A."/>
            <person name="Montfort J."/>
            <person name="Bouchez O."/>
            <person name="Roques C."/>
            <person name="Iampietro C."/>
            <person name="Lluch J."/>
            <person name="Castinel A."/>
            <person name="Donnadieu C."/>
            <person name="Desvignes T."/>
            <person name="Floi Bucao C."/>
            <person name="Jouanno E."/>
            <person name="Wen M."/>
            <person name="Mejri S."/>
            <person name="Dirks R."/>
            <person name="Jansen H."/>
            <person name="Henkel C."/>
            <person name="Chen W.J."/>
            <person name="Zahm M."/>
            <person name="Cabau C."/>
            <person name="Klopp C."/>
            <person name="Thompson A.W."/>
            <person name="Robinson-Rechavi M."/>
            <person name="Braasch I."/>
            <person name="Lecointre G."/>
            <person name="Bobe J."/>
            <person name="Postlethwait J.H."/>
            <person name="Berthelot C."/>
            <person name="Roest Crollius H."/>
            <person name="Guiguen Y."/>
        </authorList>
    </citation>
    <scope>NUCLEOTIDE SEQUENCE</scope>
    <source>
        <strain evidence="1">Concon-B</strain>
    </source>
</reference>
<dbReference type="EMBL" id="JAFJMO010000001">
    <property type="protein sequence ID" value="KAJ8287985.1"/>
    <property type="molecule type" value="Genomic_DNA"/>
</dbReference>
<organism evidence="1 2">
    <name type="scientific">Conger conger</name>
    <name type="common">Conger eel</name>
    <name type="synonym">Muraena conger</name>
    <dbReference type="NCBI Taxonomy" id="82655"/>
    <lineage>
        <taxon>Eukaryota</taxon>
        <taxon>Metazoa</taxon>
        <taxon>Chordata</taxon>
        <taxon>Craniata</taxon>
        <taxon>Vertebrata</taxon>
        <taxon>Euteleostomi</taxon>
        <taxon>Actinopterygii</taxon>
        <taxon>Neopterygii</taxon>
        <taxon>Teleostei</taxon>
        <taxon>Anguilliformes</taxon>
        <taxon>Congridae</taxon>
        <taxon>Conger</taxon>
    </lineage>
</organism>